<dbReference type="FunFam" id="1.10.10.10:FF:000001">
    <property type="entry name" value="LysR family transcriptional regulator"/>
    <property type="match status" value="1"/>
</dbReference>
<dbReference type="GeneID" id="72988113"/>
<dbReference type="InterPro" id="IPR005119">
    <property type="entry name" value="LysR_subst-bd"/>
</dbReference>
<evidence type="ECO:0000256" key="4">
    <source>
        <dbReference type="ARBA" id="ARBA00023163"/>
    </source>
</evidence>
<dbReference type="FunFam" id="3.40.190.290:FF:000001">
    <property type="entry name" value="Transcriptional regulator, LysR family"/>
    <property type="match status" value="1"/>
</dbReference>
<evidence type="ECO:0000256" key="1">
    <source>
        <dbReference type="ARBA" id="ARBA00009437"/>
    </source>
</evidence>
<dbReference type="KEGG" id="mdi:METDI0842"/>
<dbReference type="InterPro" id="IPR000847">
    <property type="entry name" value="LysR_HTH_N"/>
</dbReference>
<protein>
    <submittedName>
        <fullName evidence="6">Transcriptional regulator, LysR family</fullName>
    </submittedName>
</protein>
<dbReference type="RefSeq" id="WP_015821228.1">
    <property type="nucleotide sequence ID" value="NC_012988.1"/>
</dbReference>
<evidence type="ECO:0000313" key="6">
    <source>
        <dbReference type="EMBL" id="CAX22474.1"/>
    </source>
</evidence>
<dbReference type="InterPro" id="IPR058163">
    <property type="entry name" value="LysR-type_TF_proteobact-type"/>
</dbReference>
<reference evidence="7" key="1">
    <citation type="journal article" date="2009" name="PLoS ONE">
        <title>Methylobacterium genome sequences: a reference blueprint to investigate microbial metabolism of C1 compounds from natural and industrial sources.</title>
        <authorList>
            <person name="Vuilleumier S."/>
            <person name="Chistoserdova L."/>
            <person name="Lee M.-C."/>
            <person name="Bringel F."/>
            <person name="Lajus A."/>
            <person name="Zhou Y."/>
            <person name="Gourion B."/>
            <person name="Barbe V."/>
            <person name="Chang J."/>
            <person name="Cruveiller S."/>
            <person name="Dossat C."/>
            <person name="Gillett W."/>
            <person name="Gruffaz C."/>
            <person name="Haugen E."/>
            <person name="Hourcade E."/>
            <person name="Levy R."/>
            <person name="Mangenot S."/>
            <person name="Muller E."/>
            <person name="Nadalig T."/>
            <person name="Pagni M."/>
            <person name="Penny C."/>
            <person name="Peyraud R."/>
            <person name="Robinson D.G."/>
            <person name="Roche D."/>
            <person name="Rouy Z."/>
            <person name="Saenampechek C."/>
            <person name="Salvignol G."/>
            <person name="Vallenet D."/>
            <person name="Wu Z."/>
            <person name="Marx C.J."/>
            <person name="Vorholt J.A."/>
            <person name="Olson M.V."/>
            <person name="Kaul R."/>
            <person name="Weissenbach J."/>
            <person name="Medigue C."/>
            <person name="Lidstrom M.E."/>
        </authorList>
    </citation>
    <scope>NUCLEOTIDE SEQUENCE [LARGE SCALE GENOMIC DNA]</scope>
    <source>
        <strain evidence="7">DSM 6343 / CIP 106787 / DM4</strain>
    </source>
</reference>
<keyword evidence="3" id="KW-0238">DNA-binding</keyword>
<dbReference type="Gene3D" id="3.40.190.290">
    <property type="match status" value="1"/>
</dbReference>
<proteinExistence type="inferred from homology"/>
<feature type="domain" description="HTH lysR-type" evidence="5">
    <location>
        <begin position="1"/>
        <end position="59"/>
    </location>
</feature>
<dbReference type="GO" id="GO:0043565">
    <property type="term" value="F:sequence-specific DNA binding"/>
    <property type="evidence" value="ECO:0007669"/>
    <property type="project" value="TreeGrafter"/>
</dbReference>
<dbReference type="Proteomes" id="UP000008070">
    <property type="component" value="Chromosome"/>
</dbReference>
<comment type="similarity">
    <text evidence="1">Belongs to the LysR transcriptional regulatory family.</text>
</comment>
<dbReference type="CDD" id="cd08477">
    <property type="entry name" value="PBP2_CrgA_like_8"/>
    <property type="match status" value="1"/>
</dbReference>
<organism evidence="6 7">
    <name type="scientific">Methylorubrum extorquens (strain DSM 6343 / CIP 106787 / DM4)</name>
    <name type="common">Methylobacterium extorquens</name>
    <dbReference type="NCBI Taxonomy" id="661410"/>
    <lineage>
        <taxon>Bacteria</taxon>
        <taxon>Pseudomonadati</taxon>
        <taxon>Pseudomonadota</taxon>
        <taxon>Alphaproteobacteria</taxon>
        <taxon>Hyphomicrobiales</taxon>
        <taxon>Methylobacteriaceae</taxon>
        <taxon>Methylorubrum</taxon>
    </lineage>
</organism>
<name>C7CCC8_METED</name>
<dbReference type="HOGENOM" id="CLU_039613_16_3_5"/>
<dbReference type="PANTHER" id="PTHR30537:SF5">
    <property type="entry name" value="HTH-TYPE TRANSCRIPTIONAL ACTIVATOR TTDR-RELATED"/>
    <property type="match status" value="1"/>
</dbReference>
<dbReference type="Pfam" id="PF03466">
    <property type="entry name" value="LysR_substrate"/>
    <property type="match status" value="1"/>
</dbReference>
<dbReference type="AlphaFoldDB" id="C7CCC8"/>
<evidence type="ECO:0000313" key="7">
    <source>
        <dbReference type="Proteomes" id="UP000008070"/>
    </source>
</evidence>
<dbReference type="PROSITE" id="PS50931">
    <property type="entry name" value="HTH_LYSR"/>
    <property type="match status" value="1"/>
</dbReference>
<gene>
    <name evidence="6" type="ORF">METD_I0842</name>
</gene>
<evidence type="ECO:0000256" key="2">
    <source>
        <dbReference type="ARBA" id="ARBA00023015"/>
    </source>
</evidence>
<evidence type="ECO:0000259" key="5">
    <source>
        <dbReference type="PROSITE" id="PS50931"/>
    </source>
</evidence>
<accession>C7CCC8</accession>
<evidence type="ECO:0000256" key="3">
    <source>
        <dbReference type="ARBA" id="ARBA00023125"/>
    </source>
</evidence>
<dbReference type="InterPro" id="IPR036388">
    <property type="entry name" value="WH-like_DNA-bd_sf"/>
</dbReference>
<dbReference type="GO" id="GO:0003700">
    <property type="term" value="F:DNA-binding transcription factor activity"/>
    <property type="evidence" value="ECO:0007669"/>
    <property type="project" value="InterPro"/>
</dbReference>
<keyword evidence="2" id="KW-0805">Transcription regulation</keyword>
<keyword evidence="4" id="KW-0804">Transcription</keyword>
<dbReference type="InterPro" id="IPR036390">
    <property type="entry name" value="WH_DNA-bd_sf"/>
</dbReference>
<dbReference type="SUPFAM" id="SSF46785">
    <property type="entry name" value="Winged helix' DNA-binding domain"/>
    <property type="match status" value="1"/>
</dbReference>
<dbReference type="SUPFAM" id="SSF53850">
    <property type="entry name" value="Periplasmic binding protein-like II"/>
    <property type="match status" value="1"/>
</dbReference>
<dbReference type="PANTHER" id="PTHR30537">
    <property type="entry name" value="HTH-TYPE TRANSCRIPTIONAL REGULATOR"/>
    <property type="match status" value="1"/>
</dbReference>
<dbReference type="Gene3D" id="1.10.10.10">
    <property type="entry name" value="Winged helix-like DNA-binding domain superfamily/Winged helix DNA-binding domain"/>
    <property type="match status" value="1"/>
</dbReference>
<sequence length="298" mass="32571">MDRFASMEVFATVADTGSFAAAADAAGISAAMVGKHIRQLEEHLGVRLLNRTTRRQSLTDAGRDFLERTRIVLAELEAAEALAADSRARPRGELRINAPFSFGVHSLSPLLPIYMAENPEVSVRLTLSDRVVDLVDEGYDCVFRAGVLHDSALIARGLRPLRLIACASPTYLAHHTQPKCPDDLARHTCLGFAGSALEERWTFYGDGGETIVPIVSRFSTNSGEALRQAALAGLGIVLHAEELLADDVATGRLVHILPEWRSERPLHVLYSPDRRITPKLRSFLDFAAARFGPASHRS</sequence>
<dbReference type="GO" id="GO:0006351">
    <property type="term" value="P:DNA-templated transcription"/>
    <property type="evidence" value="ECO:0007669"/>
    <property type="project" value="TreeGrafter"/>
</dbReference>
<dbReference type="EMBL" id="FP103042">
    <property type="protein sequence ID" value="CAX22474.1"/>
    <property type="molecule type" value="Genomic_DNA"/>
</dbReference>
<dbReference type="Pfam" id="PF00126">
    <property type="entry name" value="HTH_1"/>
    <property type="match status" value="1"/>
</dbReference>